<dbReference type="EMBL" id="BDOR01000008">
    <property type="protein sequence ID" value="GBF02222.1"/>
    <property type="molecule type" value="Genomic_DNA"/>
</dbReference>
<sequence length="105" mass="11870">MAKTKTRVFYLNERLSTQLALANRATEIQNDVVLAKLVARARQRLNHSGDSVVIAHQIAVDLGYYLVCHQYEMPRAAYDLLAIAYEVSVEVPETATIIELPQRKN</sequence>
<dbReference type="GO" id="GO:0030153">
    <property type="term" value="P:bacteriocin immunity"/>
    <property type="evidence" value="ECO:0007669"/>
    <property type="project" value="UniProtKB-KW"/>
</dbReference>
<dbReference type="RefSeq" id="WP_021732675.1">
    <property type="nucleotide sequence ID" value="NZ_AVAI01000159.1"/>
</dbReference>
<organism evidence="4 7">
    <name type="scientific">Lactiplantibacillus paraplantarum</name>
    <dbReference type="NCBI Taxonomy" id="60520"/>
    <lineage>
        <taxon>Bacteria</taxon>
        <taxon>Bacillati</taxon>
        <taxon>Bacillota</taxon>
        <taxon>Bacilli</taxon>
        <taxon>Lactobacillales</taxon>
        <taxon>Lactobacillaceae</taxon>
        <taxon>Lactiplantibacillus</taxon>
    </lineage>
</organism>
<name>A0A2I9CMK1_9LACO</name>
<dbReference type="InterPro" id="IPR023130">
    <property type="entry name" value="Ta0600-like_sf"/>
</dbReference>
<evidence type="ECO:0000313" key="6">
    <source>
        <dbReference type="Proteomes" id="UP000277896"/>
    </source>
</evidence>
<evidence type="ECO:0008006" key="8">
    <source>
        <dbReference type="Google" id="ProtNLM"/>
    </source>
</evidence>
<keyword evidence="1" id="KW-0079">Bacteriocin immunity</keyword>
<dbReference type="GeneID" id="79807974"/>
<evidence type="ECO:0000313" key="4">
    <source>
        <dbReference type="EMBL" id="TBX40686.1"/>
    </source>
</evidence>
<keyword evidence="5" id="KW-1185">Reference proteome</keyword>
<evidence type="ECO:0000313" key="3">
    <source>
        <dbReference type="EMBL" id="GBF02222.1"/>
    </source>
</evidence>
<protein>
    <recommendedName>
        <fullName evidence="8">Bacteriocin immunity protein</fullName>
    </recommendedName>
</protein>
<dbReference type="SUPFAM" id="SSF109797">
    <property type="entry name" value="Bacteriocin immunity protein-like"/>
    <property type="match status" value="1"/>
</dbReference>
<dbReference type="EMBL" id="SEHH01000072">
    <property type="protein sequence ID" value="TBX40686.1"/>
    <property type="molecule type" value="Genomic_DNA"/>
</dbReference>
<reference evidence="4 7" key="3">
    <citation type="submission" date="2019-01" db="EMBL/GenBank/DDBJ databases">
        <title>Draft genome sequence of Lactobacillus paraplantarum OSY-TC318, a Producer of the novel lantibiotic Paraplantaracin TC318.</title>
        <authorList>
            <person name="Hussein W.E."/>
            <person name="Huang E."/>
            <person name="Yousef A.E."/>
        </authorList>
    </citation>
    <scope>NUCLEOTIDE SEQUENCE [LARGE SCALE GENOMIC DNA]</scope>
    <source>
        <strain evidence="4 7">OSY-TC318</strain>
    </source>
</reference>
<evidence type="ECO:0000313" key="5">
    <source>
        <dbReference type="Proteomes" id="UP000236162"/>
    </source>
</evidence>
<dbReference type="EMBL" id="CP032744">
    <property type="protein sequence ID" value="AYJ39289.1"/>
    <property type="molecule type" value="Genomic_DNA"/>
</dbReference>
<dbReference type="Proteomes" id="UP000277896">
    <property type="component" value="Chromosome"/>
</dbReference>
<evidence type="ECO:0000313" key="7">
    <source>
        <dbReference type="Proteomes" id="UP000292648"/>
    </source>
</evidence>
<dbReference type="Proteomes" id="UP000236162">
    <property type="component" value="Unassembled WGS sequence"/>
</dbReference>
<accession>A0A2I9CMK1</accession>
<reference evidence="2 6" key="2">
    <citation type="submission" date="2018-10" db="EMBL/GenBank/DDBJ databases">
        <title>Genome seuquencing of Lactobacillus species.</title>
        <authorList>
            <person name="Baek C."/>
            <person name="Yi H."/>
        </authorList>
    </citation>
    <scope>NUCLEOTIDE SEQUENCE [LARGE SCALE GENOMIC DNA]</scope>
    <source>
        <strain evidence="2 6">DSM 10667</strain>
    </source>
</reference>
<dbReference type="Proteomes" id="UP000292648">
    <property type="component" value="Unassembled WGS sequence"/>
</dbReference>
<dbReference type="AlphaFoldDB" id="A0A2I9CMK1"/>
<evidence type="ECO:0000256" key="1">
    <source>
        <dbReference type="ARBA" id="ARBA00023025"/>
    </source>
</evidence>
<gene>
    <name evidence="4" type="ORF">EUZ87_10585</name>
    <name evidence="2" type="ORF">LP667_10980</name>
    <name evidence="3" type="ORF">LPPLD21_01769</name>
</gene>
<proteinExistence type="predicted"/>
<evidence type="ECO:0000313" key="2">
    <source>
        <dbReference type="EMBL" id="AYJ39289.1"/>
    </source>
</evidence>
<dbReference type="Gene3D" id="1.20.1440.50">
    <property type="entry name" value="Ta0600-like"/>
    <property type="match status" value="1"/>
</dbReference>
<reference evidence="3 5" key="1">
    <citation type="submission" date="2017-04" db="EMBL/GenBank/DDBJ databases">
        <title>In vitro and in silico characterization of Lactobacillus paraplantarum D2-1, a starter culture for soymilk fermentation.</title>
        <authorList>
            <person name="Endo A."/>
            <person name="Sasaki F."/>
            <person name="Maeno S."/>
            <person name="Kanesaki Y."/>
            <person name="Kubota E."/>
            <person name="Torres G.A."/>
            <person name="Tomita S."/>
            <person name="Nakagawa J."/>
        </authorList>
    </citation>
    <scope>NUCLEOTIDE SEQUENCE [LARGE SCALE GENOMIC DNA]</scope>
    <source>
        <strain evidence="3 5">D2-1</strain>
    </source>
</reference>